<dbReference type="EMBL" id="VIXA01000001">
    <property type="protein sequence ID" value="TWG28534.1"/>
    <property type="molecule type" value="Genomic_DNA"/>
</dbReference>
<dbReference type="Pfam" id="PF20182">
    <property type="entry name" value="DUF6545"/>
    <property type="match status" value="1"/>
</dbReference>
<feature type="transmembrane region" description="Helical" evidence="2">
    <location>
        <begin position="219"/>
        <end position="241"/>
    </location>
</feature>
<name>A0A561WXE9_9ACTN</name>
<dbReference type="Proteomes" id="UP000319927">
    <property type="component" value="Unassembled WGS sequence"/>
</dbReference>
<keyword evidence="2" id="KW-0472">Membrane</keyword>
<dbReference type="NCBIfam" id="NF042915">
    <property type="entry name" value="MAB_1171c_fam"/>
    <property type="match status" value="1"/>
</dbReference>
<feature type="region of interest" description="Disordered" evidence="1">
    <location>
        <begin position="404"/>
        <end position="424"/>
    </location>
</feature>
<reference evidence="4 5" key="1">
    <citation type="submission" date="2019-06" db="EMBL/GenBank/DDBJ databases">
        <title>Sequencing the genomes of 1000 actinobacteria strains.</title>
        <authorList>
            <person name="Klenk H.-P."/>
        </authorList>
    </citation>
    <scope>NUCLEOTIDE SEQUENCE [LARGE SCALE GENOMIC DNA]</scope>
    <source>
        <strain evidence="4 5">DSM 102131</strain>
    </source>
</reference>
<dbReference type="InterPro" id="IPR050039">
    <property type="entry name" value="MAB_1171c-like"/>
</dbReference>
<feature type="transmembrane region" description="Helical" evidence="2">
    <location>
        <begin position="36"/>
        <end position="56"/>
    </location>
</feature>
<protein>
    <recommendedName>
        <fullName evidence="3">DUF6545 domain-containing protein</fullName>
    </recommendedName>
</protein>
<accession>A0A561WXE9</accession>
<evidence type="ECO:0000256" key="1">
    <source>
        <dbReference type="SAM" id="MobiDB-lite"/>
    </source>
</evidence>
<keyword evidence="5" id="KW-1185">Reference proteome</keyword>
<sequence>MISLVRDLMIGVTLTCWVMSLYKLRDLARNPRYRPLRALCLALVGITVSLTIQPFMPALDRALGVLDLARLLSNCLTLVSATAAQAFLLHMTGDDERTRRRVRRRTVALLVSIAAIAVLFALTPARTALDDPRVASGRYYGDPFDAPFLYVYLTYLGWSMTQVVALAHRYARQAGRPLLRLGLRLIVAGAAWGLVYVLGKLTAVAVGALWPGSALVSDAVVVFSFTVSILLILIGSTLPSWGPLVGLDRLGAWLGAVVDHHRLRPLQAAVHRVLPEIALLPEPRGPAGLLAVLRDPYLRRVRATVEILDGYATLRPWMSAALLRAAEAAGRRAGWSGARLAAATEAIVLAAALQARAAGAPPAADHDELPDLPAGGADGGEAAEQVAWLVRVARAYRSPEVTRLRARLGPATDAGDSERKQRVQ</sequence>
<organism evidence="4 5">
    <name type="scientific">Micromonospora palomenae</name>
    <dbReference type="NCBI Taxonomy" id="1461247"/>
    <lineage>
        <taxon>Bacteria</taxon>
        <taxon>Bacillati</taxon>
        <taxon>Actinomycetota</taxon>
        <taxon>Actinomycetes</taxon>
        <taxon>Micromonosporales</taxon>
        <taxon>Micromonosporaceae</taxon>
        <taxon>Micromonospora</taxon>
    </lineage>
</organism>
<comment type="caution">
    <text evidence="4">The sequence shown here is derived from an EMBL/GenBank/DDBJ whole genome shotgun (WGS) entry which is preliminary data.</text>
</comment>
<proteinExistence type="predicted"/>
<evidence type="ECO:0000259" key="3">
    <source>
        <dbReference type="Pfam" id="PF20182"/>
    </source>
</evidence>
<keyword evidence="2" id="KW-1133">Transmembrane helix</keyword>
<feature type="transmembrane region" description="Helical" evidence="2">
    <location>
        <begin position="109"/>
        <end position="129"/>
    </location>
</feature>
<feature type="domain" description="DUF6545" evidence="3">
    <location>
        <begin position="252"/>
        <end position="398"/>
    </location>
</feature>
<dbReference type="AlphaFoldDB" id="A0A561WXE9"/>
<feature type="transmembrane region" description="Helical" evidence="2">
    <location>
        <begin position="181"/>
        <end position="199"/>
    </location>
</feature>
<evidence type="ECO:0000313" key="5">
    <source>
        <dbReference type="Proteomes" id="UP000319927"/>
    </source>
</evidence>
<dbReference type="OrthoDB" id="3685619at2"/>
<dbReference type="RefSeq" id="WP_154937830.1">
    <property type="nucleotide sequence ID" value="NZ_VIXA01000001.1"/>
</dbReference>
<evidence type="ECO:0000256" key="2">
    <source>
        <dbReference type="SAM" id="Phobius"/>
    </source>
</evidence>
<keyword evidence="2" id="KW-0812">Transmembrane</keyword>
<evidence type="ECO:0000313" key="4">
    <source>
        <dbReference type="EMBL" id="TWG28534.1"/>
    </source>
</evidence>
<feature type="transmembrane region" description="Helical" evidence="2">
    <location>
        <begin position="149"/>
        <end position="169"/>
    </location>
</feature>
<feature type="transmembrane region" description="Helical" evidence="2">
    <location>
        <begin position="68"/>
        <end position="89"/>
    </location>
</feature>
<gene>
    <name evidence="4" type="ORF">FHX75_111686</name>
</gene>
<dbReference type="InterPro" id="IPR046675">
    <property type="entry name" value="DUF6545"/>
</dbReference>